<dbReference type="RefSeq" id="WP_190706295.1">
    <property type="nucleotide sequence ID" value="NZ_JAMPKX010000008.1"/>
</dbReference>
<dbReference type="Gene3D" id="3.40.50.150">
    <property type="entry name" value="Vaccinia Virus protein VP39"/>
    <property type="match status" value="1"/>
</dbReference>
<evidence type="ECO:0000313" key="2">
    <source>
        <dbReference type="EMBL" id="MEP0948660.1"/>
    </source>
</evidence>
<dbReference type="InterPro" id="IPR029063">
    <property type="entry name" value="SAM-dependent_MTases_sf"/>
</dbReference>
<keyword evidence="3" id="KW-1185">Reference proteome</keyword>
<dbReference type="Proteomes" id="UP001482513">
    <property type="component" value="Unassembled WGS sequence"/>
</dbReference>
<gene>
    <name evidence="2" type="ORF">NC992_17380</name>
</gene>
<name>A0ABV0K7C9_9CYAN</name>
<comment type="caution">
    <text evidence="2">The sequence shown here is derived from an EMBL/GenBank/DDBJ whole genome shotgun (WGS) entry which is preliminary data.</text>
</comment>
<dbReference type="GO" id="GO:0032259">
    <property type="term" value="P:methylation"/>
    <property type="evidence" value="ECO:0007669"/>
    <property type="project" value="UniProtKB-KW"/>
</dbReference>
<dbReference type="EMBL" id="JAMPKX010000008">
    <property type="protein sequence ID" value="MEP0948660.1"/>
    <property type="molecule type" value="Genomic_DNA"/>
</dbReference>
<feature type="domain" description="Methyltransferase" evidence="1">
    <location>
        <begin position="184"/>
        <end position="281"/>
    </location>
</feature>
<dbReference type="SUPFAM" id="SSF53335">
    <property type="entry name" value="S-adenosyl-L-methionine-dependent methyltransferases"/>
    <property type="match status" value="1"/>
</dbReference>
<dbReference type="CDD" id="cd02440">
    <property type="entry name" value="AdoMet_MTases"/>
    <property type="match status" value="1"/>
</dbReference>
<sequence length="352" mass="40024">MPDTITKLAYQALQQGKSYFGLAHKAVSTQVMQTVSPPKDLQTTPLDIKSLQLLQQRMGDLLERDWQDTEAGVYPKELLFDNPWDDFFRFYPLVCLDLPQIWERLNKRDHHRFSDDIDTAGYPKYYLQNFHHQTDGYLSDMSANLYDLQVEILFNGTADPMRRRILAPLKQGLAAAGVEDGAKVLDVACGTGRTLGMIRDALPKTSLYGVDLSPTYLRKANENLLAKPGLLPQLVQANGESLPFVDNYFDGVVSVFLFHELPAVARQNVINEMYRVVKPGGTVVLCDSIQRLDSPEFEAAMENFPAMFHEPYYRHYTTDDLNLRLTDVGFESVSNQVHFMSKYWVCRKPAAV</sequence>
<evidence type="ECO:0000313" key="3">
    <source>
        <dbReference type="Proteomes" id="UP001482513"/>
    </source>
</evidence>
<evidence type="ECO:0000259" key="1">
    <source>
        <dbReference type="Pfam" id="PF13649"/>
    </source>
</evidence>
<dbReference type="PANTHER" id="PTHR43591">
    <property type="entry name" value="METHYLTRANSFERASE"/>
    <property type="match status" value="1"/>
</dbReference>
<organism evidence="2 3">
    <name type="scientific">Leptolyngbya subtilissima DQ-A4</name>
    <dbReference type="NCBI Taxonomy" id="2933933"/>
    <lineage>
        <taxon>Bacteria</taxon>
        <taxon>Bacillati</taxon>
        <taxon>Cyanobacteriota</taxon>
        <taxon>Cyanophyceae</taxon>
        <taxon>Leptolyngbyales</taxon>
        <taxon>Leptolyngbyaceae</taxon>
        <taxon>Leptolyngbya group</taxon>
        <taxon>Leptolyngbya</taxon>
    </lineage>
</organism>
<reference evidence="2 3" key="1">
    <citation type="submission" date="2022-04" db="EMBL/GenBank/DDBJ databases">
        <title>Positive selection, recombination, and allopatry shape intraspecific diversity of widespread and dominant cyanobacteria.</title>
        <authorList>
            <person name="Wei J."/>
            <person name="Shu W."/>
            <person name="Hu C."/>
        </authorList>
    </citation>
    <scope>NUCLEOTIDE SEQUENCE [LARGE SCALE GENOMIC DNA]</scope>
    <source>
        <strain evidence="2 3">DQ-A4</strain>
    </source>
</reference>
<dbReference type="PANTHER" id="PTHR43591:SF110">
    <property type="entry name" value="RHODANESE DOMAIN-CONTAINING PROTEIN"/>
    <property type="match status" value="1"/>
</dbReference>
<accession>A0ABV0K7C9</accession>
<proteinExistence type="predicted"/>
<keyword evidence="2" id="KW-0808">Transferase</keyword>
<dbReference type="Pfam" id="PF13649">
    <property type="entry name" value="Methyltransf_25"/>
    <property type="match status" value="1"/>
</dbReference>
<keyword evidence="2" id="KW-0489">Methyltransferase</keyword>
<dbReference type="InterPro" id="IPR041698">
    <property type="entry name" value="Methyltransf_25"/>
</dbReference>
<protein>
    <submittedName>
        <fullName evidence="2">Class I SAM-dependent methyltransferase</fullName>
    </submittedName>
</protein>
<dbReference type="GO" id="GO:0008168">
    <property type="term" value="F:methyltransferase activity"/>
    <property type="evidence" value="ECO:0007669"/>
    <property type="project" value="UniProtKB-KW"/>
</dbReference>